<dbReference type="EMBL" id="CP014342">
    <property type="protein sequence ID" value="AMX83283.1"/>
    <property type="molecule type" value="Genomic_DNA"/>
</dbReference>
<reference evidence="1 2" key="1">
    <citation type="submission" date="2016-02" db="EMBL/GenBank/DDBJ databases">
        <title>Complete genome sequence of Geobacillus subterraneus KCTC 3922T.</title>
        <authorList>
            <person name="Lee D.-W."/>
            <person name="Lee Y.-J."/>
            <person name="Lee S.-J."/>
            <person name="Park G.-S."/>
            <person name="Lee S.-J."/>
            <person name="Shin J.-H."/>
        </authorList>
    </citation>
    <scope>NUCLEOTIDE SEQUENCE [LARGE SCALE GENOMIC DNA]</scope>
    <source>
        <strain evidence="1 2">KCTC 3922</strain>
    </source>
</reference>
<dbReference type="RefSeq" id="WP_063165621.1">
    <property type="nucleotide sequence ID" value="NZ_CP014342.1"/>
</dbReference>
<organism evidence="1 2">
    <name type="scientific">Geobacillus subterraneus</name>
    <dbReference type="NCBI Taxonomy" id="129338"/>
    <lineage>
        <taxon>Bacteria</taxon>
        <taxon>Bacillati</taxon>
        <taxon>Bacillota</taxon>
        <taxon>Bacilli</taxon>
        <taxon>Bacillales</taxon>
        <taxon>Anoxybacillaceae</taxon>
        <taxon>Geobacillus</taxon>
    </lineage>
</organism>
<dbReference type="GeneID" id="32408378"/>
<evidence type="ECO:0008006" key="3">
    <source>
        <dbReference type="Google" id="ProtNLM"/>
    </source>
</evidence>
<evidence type="ECO:0000313" key="2">
    <source>
        <dbReference type="Proteomes" id="UP000076226"/>
    </source>
</evidence>
<sequence>MDFAATLEEQLRRLIGETIQVATDNNLLEGQLTDVEDGTIELLAEAGGYERETRTVLIPLAAVNFIREL</sequence>
<protein>
    <recommendedName>
        <fullName evidence="3">DUF2642 domain-containing protein</fullName>
    </recommendedName>
</protein>
<gene>
    <name evidence="1" type="ORF">GS3922_06075</name>
</gene>
<name>A0ABM6AAK2_9BACL</name>
<accession>A0ABM6AAK2</accession>
<proteinExistence type="predicted"/>
<keyword evidence="2" id="KW-1185">Reference proteome</keyword>
<dbReference type="Proteomes" id="UP000076226">
    <property type="component" value="Chromosome"/>
</dbReference>
<evidence type="ECO:0000313" key="1">
    <source>
        <dbReference type="EMBL" id="AMX83283.1"/>
    </source>
</evidence>